<keyword evidence="2" id="KW-1185">Reference proteome</keyword>
<sequence>MDQLVAKISPWSSQLSTEHREKLLVVGFELSQHHDLLQQHPPSVRPLPHNIPNICMLEVTLDLENSLKGVGEVITGLIKHLNNILCIPGAAHKLWNIAQAIFLFHWRDEKHCQDTGAWCTLHALGIPADKPKVYTKLHSFFVFLRHKTFSLLTYEQVDKRPLGIEPIKLPARAINRLVEKTYGYFCSDLGKPMFMWKRWKMSQAPTKLPHYYKHLPELIFMIKKHFKKKLAQPLWKEKPTQKVTESPSPI</sequence>
<evidence type="ECO:0000313" key="2">
    <source>
        <dbReference type="Proteomes" id="UP000037035"/>
    </source>
</evidence>
<proteinExistence type="predicted"/>
<gene>
    <name evidence="1" type="ORF">VP01_922g2</name>
</gene>
<dbReference type="OrthoDB" id="2505744at2759"/>
<reference evidence="1 2" key="1">
    <citation type="submission" date="2015-08" db="EMBL/GenBank/DDBJ databases">
        <title>Next Generation Sequencing and Analysis of the Genome of Puccinia sorghi L Schw, the Causal Agent of Maize Common Rust.</title>
        <authorList>
            <person name="Rochi L."/>
            <person name="Burguener G."/>
            <person name="Darino M."/>
            <person name="Turjanski A."/>
            <person name="Kreff E."/>
            <person name="Dieguez M.J."/>
            <person name="Sacco F."/>
        </authorList>
    </citation>
    <scope>NUCLEOTIDE SEQUENCE [LARGE SCALE GENOMIC DNA]</scope>
    <source>
        <strain evidence="1 2">RO10H11247</strain>
    </source>
</reference>
<name>A0A0L6U790_9BASI</name>
<evidence type="ECO:0000313" key="1">
    <source>
        <dbReference type="EMBL" id="KNZ44369.1"/>
    </source>
</evidence>
<dbReference type="EMBL" id="LAVV01014860">
    <property type="protein sequence ID" value="KNZ44369.1"/>
    <property type="molecule type" value="Genomic_DNA"/>
</dbReference>
<accession>A0A0L6U790</accession>
<protein>
    <submittedName>
        <fullName evidence="1">Uncharacterized protein</fullName>
    </submittedName>
</protein>
<dbReference type="Proteomes" id="UP000037035">
    <property type="component" value="Unassembled WGS sequence"/>
</dbReference>
<comment type="caution">
    <text evidence="1">The sequence shown here is derived from an EMBL/GenBank/DDBJ whole genome shotgun (WGS) entry which is preliminary data.</text>
</comment>
<dbReference type="VEuPathDB" id="FungiDB:VP01_922g2"/>
<organism evidence="1 2">
    <name type="scientific">Puccinia sorghi</name>
    <dbReference type="NCBI Taxonomy" id="27349"/>
    <lineage>
        <taxon>Eukaryota</taxon>
        <taxon>Fungi</taxon>
        <taxon>Dikarya</taxon>
        <taxon>Basidiomycota</taxon>
        <taxon>Pucciniomycotina</taxon>
        <taxon>Pucciniomycetes</taxon>
        <taxon>Pucciniales</taxon>
        <taxon>Pucciniaceae</taxon>
        <taxon>Puccinia</taxon>
    </lineage>
</organism>
<dbReference type="AlphaFoldDB" id="A0A0L6U790"/>